<dbReference type="EMBL" id="FMXM01000010">
    <property type="protein sequence ID" value="SDA82959.1"/>
    <property type="molecule type" value="Genomic_DNA"/>
</dbReference>
<dbReference type="Pfam" id="PF13936">
    <property type="entry name" value="HTH_38"/>
    <property type="match status" value="1"/>
</dbReference>
<sequence length="89" mass="9712">MVTSRIWFTSAQKAELWERWKQGQSISSISRALDRRNKTGVQRIVSLHGGIAPSARRRAASALGLAEREEISRGIAAGLAIRAIARSLG</sequence>
<organism evidence="2 3">
    <name type="scientific">Mesorhizobium qingshengii</name>
    <dbReference type="NCBI Taxonomy" id="1165689"/>
    <lineage>
        <taxon>Bacteria</taxon>
        <taxon>Pseudomonadati</taxon>
        <taxon>Pseudomonadota</taxon>
        <taxon>Alphaproteobacteria</taxon>
        <taxon>Hyphomicrobiales</taxon>
        <taxon>Phyllobacteriaceae</taxon>
        <taxon>Mesorhizobium</taxon>
    </lineage>
</organism>
<dbReference type="AlphaFoldDB" id="A0A1G5YJN6"/>
<proteinExistence type="predicted"/>
<accession>A0A1G5YJN6</accession>
<evidence type="ECO:0000313" key="3">
    <source>
        <dbReference type="Proteomes" id="UP000198588"/>
    </source>
</evidence>
<dbReference type="Proteomes" id="UP000198588">
    <property type="component" value="Unassembled WGS sequence"/>
</dbReference>
<name>A0A1G5YJN6_9HYPH</name>
<protein>
    <recommendedName>
        <fullName evidence="1">Transposase IS30-like HTH domain-containing protein</fullName>
    </recommendedName>
</protein>
<evidence type="ECO:0000259" key="1">
    <source>
        <dbReference type="Pfam" id="PF13936"/>
    </source>
</evidence>
<dbReference type="RefSeq" id="WP_208604631.1">
    <property type="nucleotide sequence ID" value="NZ_FMXM01000010.1"/>
</dbReference>
<dbReference type="InterPro" id="IPR025246">
    <property type="entry name" value="IS30-like_HTH"/>
</dbReference>
<reference evidence="2 3" key="1">
    <citation type="submission" date="2016-10" db="EMBL/GenBank/DDBJ databases">
        <authorList>
            <person name="de Groot N.N."/>
        </authorList>
    </citation>
    <scope>NUCLEOTIDE SEQUENCE [LARGE SCALE GENOMIC DNA]</scope>
    <source>
        <strain evidence="2 3">CGMCC 1.12097</strain>
    </source>
</reference>
<feature type="domain" description="Transposase IS30-like HTH" evidence="1">
    <location>
        <begin position="62"/>
        <end position="89"/>
    </location>
</feature>
<gene>
    <name evidence="2" type="ORF">SAMN02927914_03378</name>
</gene>
<evidence type="ECO:0000313" key="2">
    <source>
        <dbReference type="EMBL" id="SDA82959.1"/>
    </source>
</evidence>
<feature type="non-terminal residue" evidence="2">
    <location>
        <position position="89"/>
    </location>
</feature>